<evidence type="ECO:0000313" key="9">
    <source>
        <dbReference type="Proteomes" id="UP001369082"/>
    </source>
</evidence>
<dbReference type="NCBIfam" id="NF007980">
    <property type="entry name" value="PRK10707.1"/>
    <property type="match status" value="1"/>
</dbReference>
<comment type="caution">
    <text evidence="8">The sequence shown here is derived from an EMBL/GenBank/DDBJ whole genome shotgun (WGS) entry which is preliminary data.</text>
</comment>
<dbReference type="InterPro" id="IPR015797">
    <property type="entry name" value="NUDIX_hydrolase-like_dom_sf"/>
</dbReference>
<comment type="cofactor">
    <cofactor evidence="1">
        <name>Mn(2+)</name>
        <dbReference type="ChEBI" id="CHEBI:29035"/>
    </cofactor>
</comment>
<keyword evidence="6" id="KW-0464">Manganese</keyword>
<dbReference type="Pfam" id="PF00293">
    <property type="entry name" value="NUDIX"/>
    <property type="match status" value="1"/>
</dbReference>
<evidence type="ECO:0000256" key="2">
    <source>
        <dbReference type="ARBA" id="ARBA00001946"/>
    </source>
</evidence>
<keyword evidence="3" id="KW-0479">Metal-binding</keyword>
<evidence type="ECO:0000256" key="6">
    <source>
        <dbReference type="ARBA" id="ARBA00023211"/>
    </source>
</evidence>
<comment type="cofactor">
    <cofactor evidence="2">
        <name>Mg(2+)</name>
        <dbReference type="ChEBI" id="CHEBI:18420"/>
    </cofactor>
</comment>
<dbReference type="CDD" id="cd03426">
    <property type="entry name" value="NUDIX_CoAse_Nudt7"/>
    <property type="match status" value="1"/>
</dbReference>
<proteinExistence type="predicted"/>
<dbReference type="PROSITE" id="PS51462">
    <property type="entry name" value="NUDIX"/>
    <property type="match status" value="1"/>
</dbReference>
<name>A0ABU9GPP1_9GAMM</name>
<gene>
    <name evidence="8" type="ORF">V6256_06680</name>
</gene>
<evidence type="ECO:0000313" key="8">
    <source>
        <dbReference type="EMBL" id="MEL0629288.1"/>
    </source>
</evidence>
<organism evidence="8 9">
    <name type="scientific">Psychromonas aquatilis</name>
    <dbReference type="NCBI Taxonomy" id="2005072"/>
    <lineage>
        <taxon>Bacteria</taxon>
        <taxon>Pseudomonadati</taxon>
        <taxon>Pseudomonadota</taxon>
        <taxon>Gammaproteobacteria</taxon>
        <taxon>Alteromonadales</taxon>
        <taxon>Psychromonadaceae</taxon>
        <taxon>Psychromonas</taxon>
    </lineage>
</organism>
<sequence length="196" mass="22714">MKKQDFLSHFILQPNKLTHTPLQNTRYNPNKILKKAAVLIPLVQRNNELHVILTQRALHLKHHPGQISFPGGRYEVTDNSLAITALRETEEEIGIEQHKVELVGHLTSIETNSGYHVTPYIGFVDNTHQISIDRSEVRASFEVPFSFIINPKNFTKTHWITNNKPHFSYCCVYQEYLIWGATAQMLINLQQHLRPR</sequence>
<dbReference type="InterPro" id="IPR000086">
    <property type="entry name" value="NUDIX_hydrolase_dom"/>
</dbReference>
<dbReference type="PANTHER" id="PTHR12992:SF11">
    <property type="entry name" value="MITOCHONDRIAL COENZYME A DIPHOSPHATASE NUDT8"/>
    <property type="match status" value="1"/>
</dbReference>
<feature type="domain" description="Nudix hydrolase" evidence="7">
    <location>
        <begin position="33"/>
        <end position="168"/>
    </location>
</feature>
<dbReference type="Gene3D" id="3.90.79.10">
    <property type="entry name" value="Nucleoside Triphosphate Pyrophosphohydrolase"/>
    <property type="match status" value="1"/>
</dbReference>
<dbReference type="Proteomes" id="UP001369082">
    <property type="component" value="Unassembled WGS sequence"/>
</dbReference>
<evidence type="ECO:0000256" key="4">
    <source>
        <dbReference type="ARBA" id="ARBA00022801"/>
    </source>
</evidence>
<dbReference type="InterPro" id="IPR045121">
    <property type="entry name" value="CoAse"/>
</dbReference>
<keyword evidence="9" id="KW-1185">Reference proteome</keyword>
<dbReference type="PANTHER" id="PTHR12992">
    <property type="entry name" value="NUDIX HYDROLASE"/>
    <property type="match status" value="1"/>
</dbReference>
<evidence type="ECO:0000256" key="5">
    <source>
        <dbReference type="ARBA" id="ARBA00022842"/>
    </source>
</evidence>
<evidence type="ECO:0000256" key="1">
    <source>
        <dbReference type="ARBA" id="ARBA00001936"/>
    </source>
</evidence>
<reference evidence="8 9" key="1">
    <citation type="submission" date="2024-02" db="EMBL/GenBank/DDBJ databases">
        <title>Bacteria isolated from the canopy kelp, Nereocystis luetkeana.</title>
        <authorList>
            <person name="Pfister C.A."/>
            <person name="Younker I.T."/>
            <person name="Light S.H."/>
        </authorList>
    </citation>
    <scope>NUCLEOTIDE SEQUENCE [LARGE SCALE GENOMIC DNA]</scope>
    <source>
        <strain evidence="8 9">TI.1.05</strain>
    </source>
</reference>
<protein>
    <submittedName>
        <fullName evidence="8">CoA pyrophosphatase</fullName>
    </submittedName>
</protein>
<keyword evidence="5" id="KW-0460">Magnesium</keyword>
<keyword evidence="4" id="KW-0378">Hydrolase</keyword>
<evidence type="ECO:0000256" key="3">
    <source>
        <dbReference type="ARBA" id="ARBA00022723"/>
    </source>
</evidence>
<accession>A0ABU9GPP1</accession>
<dbReference type="RefSeq" id="WP_341597299.1">
    <property type="nucleotide sequence ID" value="NZ_JBAKAZ010000019.1"/>
</dbReference>
<dbReference type="SUPFAM" id="SSF55811">
    <property type="entry name" value="Nudix"/>
    <property type="match status" value="1"/>
</dbReference>
<evidence type="ECO:0000259" key="7">
    <source>
        <dbReference type="PROSITE" id="PS51462"/>
    </source>
</evidence>
<dbReference type="EMBL" id="JBAKAZ010000019">
    <property type="protein sequence ID" value="MEL0629288.1"/>
    <property type="molecule type" value="Genomic_DNA"/>
</dbReference>